<name>A0A840CF91_9RHOB</name>
<keyword evidence="3" id="KW-1185">Reference proteome</keyword>
<evidence type="ECO:0000256" key="1">
    <source>
        <dbReference type="SAM" id="Phobius"/>
    </source>
</evidence>
<dbReference type="AlphaFoldDB" id="A0A840CF91"/>
<comment type="caution">
    <text evidence="2">The sequence shown here is derived from an EMBL/GenBank/DDBJ whole genome shotgun (WGS) entry which is preliminary data.</text>
</comment>
<sequence length="136" mass="15251">MTEQEYQPHAEEERREFAAESESLWRLTLAPVTWALHLVLCYATVSLACARQLFPVDTARIWLIGATVLALALIGWQGWRALQQWNVRNTGALSHPEGKAEDRHQFLGHATFLIALISAIGTVFTSLPLLLLEGCR</sequence>
<gene>
    <name evidence="2" type="ORF">GGR17_002601</name>
</gene>
<organism evidence="2 3">
    <name type="scientific">Actibacterium naphthalenivorans</name>
    <dbReference type="NCBI Taxonomy" id="1614693"/>
    <lineage>
        <taxon>Bacteria</taxon>
        <taxon>Pseudomonadati</taxon>
        <taxon>Pseudomonadota</taxon>
        <taxon>Alphaproteobacteria</taxon>
        <taxon>Rhodobacterales</taxon>
        <taxon>Roseobacteraceae</taxon>
        <taxon>Actibacterium</taxon>
    </lineage>
</organism>
<dbReference type="EMBL" id="JACIEQ010000003">
    <property type="protein sequence ID" value="MBB4022782.1"/>
    <property type="molecule type" value="Genomic_DNA"/>
</dbReference>
<keyword evidence="1" id="KW-0472">Membrane</keyword>
<evidence type="ECO:0000313" key="3">
    <source>
        <dbReference type="Proteomes" id="UP000585681"/>
    </source>
</evidence>
<dbReference type="Proteomes" id="UP000585681">
    <property type="component" value="Unassembled WGS sequence"/>
</dbReference>
<evidence type="ECO:0000313" key="2">
    <source>
        <dbReference type="EMBL" id="MBB4022782.1"/>
    </source>
</evidence>
<dbReference type="RefSeq" id="WP_054539922.1">
    <property type="nucleotide sequence ID" value="NZ_JACIEQ010000003.1"/>
</dbReference>
<keyword evidence="1" id="KW-0812">Transmembrane</keyword>
<keyword evidence="1" id="KW-1133">Transmembrane helix</keyword>
<feature type="transmembrane region" description="Helical" evidence="1">
    <location>
        <begin position="34"/>
        <end position="54"/>
    </location>
</feature>
<proteinExistence type="predicted"/>
<protein>
    <submittedName>
        <fullName evidence="2">Putative membrane protein</fullName>
    </submittedName>
</protein>
<reference evidence="2" key="1">
    <citation type="submission" date="2020-08" db="EMBL/GenBank/DDBJ databases">
        <title>Genomic Encyclopedia of Type Strains, Phase IV (KMG-IV): sequencing the most valuable type-strain genomes for metagenomic binning, comparative biology and taxonomic classification.</title>
        <authorList>
            <person name="Goeker M."/>
        </authorList>
    </citation>
    <scope>NUCLEOTIDE SEQUENCE [LARGE SCALE GENOMIC DNA]</scope>
    <source>
        <strain evidence="2">DSM 105040</strain>
    </source>
</reference>
<accession>A0A840CF91</accession>
<feature type="transmembrane region" description="Helical" evidence="1">
    <location>
        <begin position="61"/>
        <end position="79"/>
    </location>
</feature>
<feature type="transmembrane region" description="Helical" evidence="1">
    <location>
        <begin position="106"/>
        <end position="132"/>
    </location>
</feature>